<dbReference type="GO" id="GO:0003964">
    <property type="term" value="F:RNA-directed DNA polymerase activity"/>
    <property type="evidence" value="ECO:0007669"/>
    <property type="project" value="UniProtKB-KW"/>
</dbReference>
<gene>
    <name evidence="2" type="primary">orf165</name>
</gene>
<feature type="domain" description="Reverse transcriptase N-terminal" evidence="1">
    <location>
        <begin position="20"/>
        <end position="103"/>
    </location>
</feature>
<keyword evidence="2" id="KW-0695">RNA-directed DNA polymerase</keyword>
<dbReference type="AlphaFoldDB" id="A0A1W6EGE3"/>
<dbReference type="InterPro" id="IPR025960">
    <property type="entry name" value="RVT_N"/>
</dbReference>
<protein>
    <submittedName>
        <fullName evidence="2">Putative reverse transcriptase</fullName>
    </submittedName>
</protein>
<dbReference type="PANTHER" id="PTHR34047">
    <property type="entry name" value="NUCLEAR INTRON MATURASE 1, MITOCHONDRIAL-RELATED"/>
    <property type="match status" value="1"/>
</dbReference>
<keyword evidence="2" id="KW-0548">Nucleotidyltransferase</keyword>
<organism evidence="2">
    <name type="scientific">Sarcinofilum mucosum</name>
    <name type="common">Green alga</name>
    <name type="synonym">Pseudoschizomeris mucosa</name>
    <dbReference type="NCBI Taxonomy" id="141643"/>
    <lineage>
        <taxon>Eukaryota</taxon>
        <taxon>Viridiplantae</taxon>
        <taxon>Chlorophyta</taxon>
        <taxon>core chlorophytes</taxon>
        <taxon>Ulvophyceae</taxon>
        <taxon>OUU clade</taxon>
        <taxon>Ulotrichales</taxon>
        <taxon>Sarcinofilaceae</taxon>
        <taxon>Sarcinofilum</taxon>
    </lineage>
</organism>
<accession>A0A1W6EGE3</accession>
<evidence type="ECO:0000259" key="1">
    <source>
        <dbReference type="Pfam" id="PF13655"/>
    </source>
</evidence>
<evidence type="ECO:0000313" key="2">
    <source>
        <dbReference type="EMBL" id="ARK14456.1"/>
    </source>
</evidence>
<dbReference type="InterPro" id="IPR051083">
    <property type="entry name" value="GrpII_Intron_Splice-Mob/Def"/>
</dbReference>
<dbReference type="EMBL" id="KY407656">
    <property type="protein sequence ID" value="ARK14456.1"/>
    <property type="molecule type" value="Genomic_DNA"/>
</dbReference>
<dbReference type="PANTHER" id="PTHR34047:SF8">
    <property type="entry name" value="PROTEIN YKFC"/>
    <property type="match status" value="1"/>
</dbReference>
<geneLocation type="chloroplast" evidence="2"/>
<keyword evidence="2" id="KW-0150">Chloroplast</keyword>
<dbReference type="Pfam" id="PF13655">
    <property type="entry name" value="RVT_N"/>
    <property type="match status" value="1"/>
</dbReference>
<proteinExistence type="predicted"/>
<dbReference type="RefSeq" id="YP_009367467.1">
    <property type="nucleotide sequence ID" value="NC_034709.1"/>
</dbReference>
<name>A0A1W6EGE3_SARMC</name>
<reference evidence="2" key="1">
    <citation type="journal article" date="2017" name="Sci. Rep.">
        <title>Divergent copies of the large inverted repeat in the chloroplast genomes of ulvophycean green algae.</title>
        <authorList>
            <person name="Turmel M."/>
            <person name="Otis C."/>
            <person name="Lemieux C."/>
        </authorList>
    </citation>
    <scope>NUCLEOTIDE SEQUENCE</scope>
</reference>
<sequence>MTLLKSKIQSIYHPSKENTWTGVNGSKVETTVEKLQHRITKAAELGDYRKVRNLQRLLTKSSLSASLKAVRVVAQQNTGKKTPGIDGQLWTTPKSKLQAATELRNKSITKPLKRVYIPSANGSQRPLGIPCMSDRARQAQLEKTNDLPYTKSLVWRKQKKHLSWL</sequence>
<dbReference type="GeneID" id="32884080"/>
<keyword evidence="2" id="KW-0808">Transferase</keyword>
<keyword evidence="2" id="KW-0934">Plastid</keyword>